<dbReference type="Gene3D" id="3.40.190.290">
    <property type="match status" value="1"/>
</dbReference>
<gene>
    <name evidence="6" type="ORF">FMA36_03660</name>
</gene>
<protein>
    <submittedName>
        <fullName evidence="6">LysR family transcriptional regulator</fullName>
    </submittedName>
</protein>
<dbReference type="FunFam" id="1.10.10.10:FF:000001">
    <property type="entry name" value="LysR family transcriptional regulator"/>
    <property type="match status" value="1"/>
</dbReference>
<keyword evidence="3" id="KW-0238">DNA-binding</keyword>
<dbReference type="OrthoDB" id="9812435at2"/>
<dbReference type="CDD" id="cd08472">
    <property type="entry name" value="PBP2_CrgA_like_3"/>
    <property type="match status" value="1"/>
</dbReference>
<reference evidence="6 7" key="1">
    <citation type="journal article" date="2020" name="Carbohydr. Polym.">
        <title>Characterization and optimization of production of bacterial cellulose from strain CGMCC 17276 based on whole-genome analysis.</title>
        <authorList>
            <person name="Lu T."/>
            <person name="Gao H."/>
            <person name="Liao B."/>
            <person name="Wu J."/>
            <person name="Zhang W."/>
            <person name="Huang J."/>
            <person name="Liu M."/>
            <person name="Huang J."/>
            <person name="Chang Z."/>
            <person name="Jin M."/>
            <person name="Yi Z."/>
            <person name="Jiang D."/>
        </authorList>
    </citation>
    <scope>NUCLEOTIDE SEQUENCE [LARGE SCALE GENOMIC DNA]</scope>
    <source>
        <strain evidence="6 7">CGMCC 17276</strain>
    </source>
</reference>
<dbReference type="Pfam" id="PF03466">
    <property type="entry name" value="LysR_substrate"/>
    <property type="match status" value="1"/>
</dbReference>
<evidence type="ECO:0000313" key="7">
    <source>
        <dbReference type="Proteomes" id="UP000464674"/>
    </source>
</evidence>
<evidence type="ECO:0000256" key="4">
    <source>
        <dbReference type="ARBA" id="ARBA00023163"/>
    </source>
</evidence>
<evidence type="ECO:0000256" key="1">
    <source>
        <dbReference type="ARBA" id="ARBA00009437"/>
    </source>
</evidence>
<dbReference type="GO" id="GO:0003700">
    <property type="term" value="F:DNA-binding transcription factor activity"/>
    <property type="evidence" value="ECO:0007669"/>
    <property type="project" value="InterPro"/>
</dbReference>
<evidence type="ECO:0000256" key="3">
    <source>
        <dbReference type="ARBA" id="ARBA00023125"/>
    </source>
</evidence>
<comment type="similarity">
    <text evidence="1">Belongs to the LysR transcriptional regulatory family.</text>
</comment>
<dbReference type="SUPFAM" id="SSF53850">
    <property type="entry name" value="Periplasmic binding protein-like II"/>
    <property type="match status" value="1"/>
</dbReference>
<dbReference type="InterPro" id="IPR036390">
    <property type="entry name" value="WH_DNA-bd_sf"/>
</dbReference>
<dbReference type="InterPro" id="IPR000847">
    <property type="entry name" value="LysR_HTH_N"/>
</dbReference>
<evidence type="ECO:0000259" key="5">
    <source>
        <dbReference type="PROSITE" id="PS50931"/>
    </source>
</evidence>
<dbReference type="InterPro" id="IPR005119">
    <property type="entry name" value="LysR_subst-bd"/>
</dbReference>
<dbReference type="InterPro" id="IPR036388">
    <property type="entry name" value="WH-like_DNA-bd_sf"/>
</dbReference>
<keyword evidence="2" id="KW-0805">Transcription regulation</keyword>
<name>A0A857FKL1_KOMXY</name>
<dbReference type="PANTHER" id="PTHR30537:SF72">
    <property type="entry name" value="LYSR FAMILY TRANSCRIPTIONAL REGULATOR"/>
    <property type="match status" value="1"/>
</dbReference>
<evidence type="ECO:0000256" key="2">
    <source>
        <dbReference type="ARBA" id="ARBA00023015"/>
    </source>
</evidence>
<sequence>MDRLSSMELFVRIVERASFSAAAADIGVSRPVATATIKGLERRLGTRLLQRTTRHVQPTVEGEIYYRRCMAILADIEDADRSASGAVTGLLRVDVAGNLARTMLLPSLPAFLAQHPLLTVHLRESERYVDLVREGVDCVVRSGQLSDSDMIARPIGAMREITCASPEYLARHGIPLSPDALDGHTMIGFVSSRTDRVMPLEFTMDGKTVEVALPSRVLVSGADMNAEAARLGLGLAQAPRSRFKDDLASGALVEVLSEFTPPETPISVLYPSNRYLSQRVRVFVDWLVATLKPEFS</sequence>
<keyword evidence="4" id="KW-0804">Transcription</keyword>
<feature type="domain" description="HTH lysR-type" evidence="5">
    <location>
        <begin position="1"/>
        <end position="59"/>
    </location>
</feature>
<dbReference type="EMBL" id="CP041348">
    <property type="protein sequence ID" value="QHC34725.1"/>
    <property type="molecule type" value="Genomic_DNA"/>
</dbReference>
<dbReference type="AlphaFoldDB" id="A0A857FKL1"/>
<organism evidence="6 7">
    <name type="scientific">Komagataeibacter xylinus</name>
    <name type="common">Gluconacetobacter xylinus</name>
    <dbReference type="NCBI Taxonomy" id="28448"/>
    <lineage>
        <taxon>Bacteria</taxon>
        <taxon>Pseudomonadati</taxon>
        <taxon>Pseudomonadota</taxon>
        <taxon>Alphaproteobacteria</taxon>
        <taxon>Acetobacterales</taxon>
        <taxon>Acetobacteraceae</taxon>
        <taxon>Komagataeibacter</taxon>
    </lineage>
</organism>
<accession>A0A857FKL1</accession>
<dbReference type="SUPFAM" id="SSF46785">
    <property type="entry name" value="Winged helix' DNA-binding domain"/>
    <property type="match status" value="1"/>
</dbReference>
<dbReference type="Pfam" id="PF00126">
    <property type="entry name" value="HTH_1"/>
    <property type="match status" value="1"/>
</dbReference>
<dbReference type="InterPro" id="IPR058163">
    <property type="entry name" value="LysR-type_TF_proteobact-type"/>
</dbReference>
<evidence type="ECO:0000313" key="6">
    <source>
        <dbReference type="EMBL" id="QHC34725.1"/>
    </source>
</evidence>
<dbReference type="RefSeq" id="WP_159260903.1">
    <property type="nucleotide sequence ID" value="NZ_CP041348.1"/>
</dbReference>
<dbReference type="GO" id="GO:0043565">
    <property type="term" value="F:sequence-specific DNA binding"/>
    <property type="evidence" value="ECO:0007669"/>
    <property type="project" value="TreeGrafter"/>
</dbReference>
<dbReference type="GO" id="GO:0006351">
    <property type="term" value="P:DNA-templated transcription"/>
    <property type="evidence" value="ECO:0007669"/>
    <property type="project" value="TreeGrafter"/>
</dbReference>
<dbReference type="Gene3D" id="1.10.10.10">
    <property type="entry name" value="Winged helix-like DNA-binding domain superfamily/Winged helix DNA-binding domain"/>
    <property type="match status" value="1"/>
</dbReference>
<dbReference type="Proteomes" id="UP000464674">
    <property type="component" value="Chromosome"/>
</dbReference>
<proteinExistence type="inferred from homology"/>
<dbReference type="PROSITE" id="PS50931">
    <property type="entry name" value="HTH_LYSR"/>
    <property type="match status" value="1"/>
</dbReference>
<dbReference type="PANTHER" id="PTHR30537">
    <property type="entry name" value="HTH-TYPE TRANSCRIPTIONAL REGULATOR"/>
    <property type="match status" value="1"/>
</dbReference>